<dbReference type="EMBL" id="LT629804">
    <property type="protein sequence ID" value="SDU82517.1"/>
    <property type="molecule type" value="Genomic_DNA"/>
</dbReference>
<dbReference type="GeneID" id="65345466"/>
<dbReference type="Proteomes" id="UP000214355">
    <property type="component" value="Chromosome I"/>
</dbReference>
<dbReference type="RefSeq" id="WP_091282296.1">
    <property type="nucleotide sequence ID" value="NZ_JABAPH010000002.1"/>
</dbReference>
<dbReference type="STRING" id="131112.SAMN04489737_1749"/>
<evidence type="ECO:0000313" key="2">
    <source>
        <dbReference type="Proteomes" id="UP000214355"/>
    </source>
</evidence>
<name>A0A1H2LNC9_9ACTO</name>
<organism evidence="1 2">
    <name type="scientific">Arcanobacterium phocae</name>
    <dbReference type="NCBI Taxonomy" id="131112"/>
    <lineage>
        <taxon>Bacteria</taxon>
        <taxon>Bacillati</taxon>
        <taxon>Actinomycetota</taxon>
        <taxon>Actinomycetes</taxon>
        <taxon>Actinomycetales</taxon>
        <taxon>Actinomycetaceae</taxon>
        <taxon>Arcanobacterium</taxon>
    </lineage>
</organism>
<accession>A0A1H2LNC9</accession>
<sequence>MMKYRATPWLVVSHYVRKSLKKRYSQAESKEIMNNARKAYKNLLGRAEDIGYRSPMSSNLYMVLAFFSFHAGNRSLIKKDEMKKIIDEFYENRLIRRYLGMINLNKPWHFNAFRRGIHRHAEWIEKRRDVYPGNWDFDFNTRHVDGLSYRFTICPIARASVIFGSFQMI</sequence>
<evidence type="ECO:0000313" key="1">
    <source>
        <dbReference type="EMBL" id="SDU82517.1"/>
    </source>
</evidence>
<reference evidence="2" key="1">
    <citation type="submission" date="2016-10" db="EMBL/GenBank/DDBJ databases">
        <authorList>
            <person name="Varghese N."/>
            <person name="Submissions S."/>
        </authorList>
    </citation>
    <scope>NUCLEOTIDE SEQUENCE [LARGE SCALE GENOMIC DNA]</scope>
    <source>
        <strain evidence="2">DSM 10002</strain>
    </source>
</reference>
<proteinExistence type="predicted"/>
<protein>
    <submittedName>
        <fullName evidence="1">Uncharacterized protein</fullName>
    </submittedName>
</protein>
<dbReference type="OrthoDB" id="3186454at2"/>
<dbReference type="AlphaFoldDB" id="A0A1H2LNC9"/>
<gene>
    <name evidence="1" type="ORF">SAMN04489737_1749</name>
</gene>
<keyword evidence="2" id="KW-1185">Reference proteome</keyword>